<keyword evidence="3" id="KW-1185">Reference proteome</keyword>
<dbReference type="Proteomes" id="UP001472677">
    <property type="component" value="Unassembled WGS sequence"/>
</dbReference>
<feature type="compositionally biased region" description="Polar residues" evidence="1">
    <location>
        <begin position="56"/>
        <end position="68"/>
    </location>
</feature>
<evidence type="ECO:0000256" key="1">
    <source>
        <dbReference type="SAM" id="MobiDB-lite"/>
    </source>
</evidence>
<feature type="region of interest" description="Disordered" evidence="1">
    <location>
        <begin position="1"/>
        <end position="68"/>
    </location>
</feature>
<sequence length="114" mass="13173">MKRSKQYQNKTTRNNNKGKQDRKQNTKNKDKVAETANARHKRKNGCKPTEKRPSTESHGSVTSRTDVTNCMSFRDHHRERDLTILKHQWGFYVVGGEQVGLLTGDGKRLTYAKQ</sequence>
<feature type="compositionally biased region" description="Polar residues" evidence="1">
    <location>
        <begin position="1"/>
        <end position="17"/>
    </location>
</feature>
<accession>A0ABR2F6L7</accession>
<organism evidence="2 3">
    <name type="scientific">Hibiscus sabdariffa</name>
    <name type="common">roselle</name>
    <dbReference type="NCBI Taxonomy" id="183260"/>
    <lineage>
        <taxon>Eukaryota</taxon>
        <taxon>Viridiplantae</taxon>
        <taxon>Streptophyta</taxon>
        <taxon>Embryophyta</taxon>
        <taxon>Tracheophyta</taxon>
        <taxon>Spermatophyta</taxon>
        <taxon>Magnoliopsida</taxon>
        <taxon>eudicotyledons</taxon>
        <taxon>Gunneridae</taxon>
        <taxon>Pentapetalae</taxon>
        <taxon>rosids</taxon>
        <taxon>malvids</taxon>
        <taxon>Malvales</taxon>
        <taxon>Malvaceae</taxon>
        <taxon>Malvoideae</taxon>
        <taxon>Hibiscus</taxon>
    </lineage>
</organism>
<gene>
    <name evidence="2" type="ORF">V6N12_028701</name>
</gene>
<evidence type="ECO:0000313" key="3">
    <source>
        <dbReference type="Proteomes" id="UP001472677"/>
    </source>
</evidence>
<feature type="compositionally biased region" description="Basic and acidic residues" evidence="1">
    <location>
        <begin position="18"/>
        <end position="33"/>
    </location>
</feature>
<name>A0ABR2F6L7_9ROSI</name>
<comment type="caution">
    <text evidence="2">The sequence shown here is derived from an EMBL/GenBank/DDBJ whole genome shotgun (WGS) entry which is preliminary data.</text>
</comment>
<proteinExistence type="predicted"/>
<reference evidence="2 3" key="1">
    <citation type="journal article" date="2024" name="G3 (Bethesda)">
        <title>Genome assembly of Hibiscus sabdariffa L. provides insights into metabolisms of medicinal natural products.</title>
        <authorList>
            <person name="Kim T."/>
        </authorList>
    </citation>
    <scope>NUCLEOTIDE SEQUENCE [LARGE SCALE GENOMIC DNA]</scope>
    <source>
        <strain evidence="2">TK-2024</strain>
        <tissue evidence="2">Old leaves</tissue>
    </source>
</reference>
<protein>
    <submittedName>
        <fullName evidence="2">Uncharacterized protein</fullName>
    </submittedName>
</protein>
<evidence type="ECO:0000313" key="2">
    <source>
        <dbReference type="EMBL" id="KAK8572654.1"/>
    </source>
</evidence>
<dbReference type="EMBL" id="JBBPBM010000008">
    <property type="protein sequence ID" value="KAK8572654.1"/>
    <property type="molecule type" value="Genomic_DNA"/>
</dbReference>